<dbReference type="SMART" id="SM00450">
    <property type="entry name" value="RHOD"/>
    <property type="match status" value="1"/>
</dbReference>
<accession>A0A9P8PX76</accession>
<dbReference type="GO" id="GO:0005634">
    <property type="term" value="C:nucleus"/>
    <property type="evidence" value="ECO:0007669"/>
    <property type="project" value="TreeGrafter"/>
</dbReference>
<keyword evidence="3" id="KW-1185">Reference proteome</keyword>
<organism evidence="2 3">
    <name type="scientific">Wickerhamomyces mucosus</name>
    <dbReference type="NCBI Taxonomy" id="1378264"/>
    <lineage>
        <taxon>Eukaryota</taxon>
        <taxon>Fungi</taxon>
        <taxon>Dikarya</taxon>
        <taxon>Ascomycota</taxon>
        <taxon>Saccharomycotina</taxon>
        <taxon>Saccharomycetes</taxon>
        <taxon>Phaffomycetales</taxon>
        <taxon>Wickerhamomycetaceae</taxon>
        <taxon>Wickerhamomyces</taxon>
    </lineage>
</organism>
<comment type="caution">
    <text evidence="2">The sequence shown here is derived from an EMBL/GenBank/DDBJ whole genome shotgun (WGS) entry which is preliminary data.</text>
</comment>
<name>A0A9P8PX76_9ASCO</name>
<reference evidence="2" key="1">
    <citation type="journal article" date="2021" name="Open Biol.">
        <title>Shared evolutionary footprints suggest mitochondrial oxidative damage underlies multiple complex I losses in fungi.</title>
        <authorList>
            <person name="Schikora-Tamarit M.A."/>
            <person name="Marcet-Houben M."/>
            <person name="Nosek J."/>
            <person name="Gabaldon T."/>
        </authorList>
    </citation>
    <scope>NUCLEOTIDE SEQUENCE</scope>
    <source>
        <strain evidence="2">CBS6341</strain>
    </source>
</reference>
<dbReference type="PANTHER" id="PTHR10828:SF38">
    <property type="entry name" value="ARSENICAL-RESISTANCE PROTEIN 2-RELATED"/>
    <property type="match status" value="1"/>
</dbReference>
<dbReference type="SUPFAM" id="SSF52821">
    <property type="entry name" value="Rhodanese/Cell cycle control phosphatase"/>
    <property type="match status" value="1"/>
</dbReference>
<gene>
    <name evidence="2" type="ORF">WICMUC_000556</name>
</gene>
<dbReference type="PANTHER" id="PTHR10828">
    <property type="entry name" value="M-PHASE INDUCER PHOSPHATASE DUAL SPECIFICITY PHOSPHATASE CDC25"/>
    <property type="match status" value="1"/>
</dbReference>
<dbReference type="GO" id="GO:0004725">
    <property type="term" value="F:protein tyrosine phosphatase activity"/>
    <property type="evidence" value="ECO:0007669"/>
    <property type="project" value="TreeGrafter"/>
</dbReference>
<dbReference type="Gene3D" id="3.40.250.10">
    <property type="entry name" value="Rhodanese-like domain"/>
    <property type="match status" value="1"/>
</dbReference>
<dbReference type="EMBL" id="JAEUBF010000160">
    <property type="protein sequence ID" value="KAH3680098.1"/>
    <property type="molecule type" value="Genomic_DNA"/>
</dbReference>
<evidence type="ECO:0000313" key="3">
    <source>
        <dbReference type="Proteomes" id="UP000769528"/>
    </source>
</evidence>
<dbReference type="Pfam" id="PF00581">
    <property type="entry name" value="Rhodanese"/>
    <property type="match status" value="1"/>
</dbReference>
<dbReference type="PROSITE" id="PS50206">
    <property type="entry name" value="RHODANESE_3"/>
    <property type="match status" value="1"/>
</dbReference>
<feature type="domain" description="Rhodanese" evidence="1">
    <location>
        <begin position="23"/>
        <end position="131"/>
    </location>
</feature>
<dbReference type="AlphaFoldDB" id="A0A9P8PX76"/>
<proteinExistence type="predicted"/>
<dbReference type="InterPro" id="IPR001763">
    <property type="entry name" value="Rhodanese-like_dom"/>
</dbReference>
<sequence>MTRELFTILSPEELKNWIIHPNSTNKFIVIDVRTSDYLYGKIPQSVNYPSNTFGLKTIDKILDNWKWEDGYKYVFHCMRSEVRGPKSLAKFITSLKNIYGIDNINDQLKDRCYLLKGGLKLWNEKYGDVLLEEI</sequence>
<dbReference type="Proteomes" id="UP000769528">
    <property type="component" value="Unassembled WGS sequence"/>
</dbReference>
<dbReference type="InterPro" id="IPR036873">
    <property type="entry name" value="Rhodanese-like_dom_sf"/>
</dbReference>
<evidence type="ECO:0000259" key="1">
    <source>
        <dbReference type="PROSITE" id="PS50206"/>
    </source>
</evidence>
<reference evidence="2" key="2">
    <citation type="submission" date="2021-01" db="EMBL/GenBank/DDBJ databases">
        <authorList>
            <person name="Schikora-Tamarit M.A."/>
        </authorList>
    </citation>
    <scope>NUCLEOTIDE SEQUENCE</scope>
    <source>
        <strain evidence="2">CBS6341</strain>
    </source>
</reference>
<dbReference type="GO" id="GO:0005737">
    <property type="term" value="C:cytoplasm"/>
    <property type="evidence" value="ECO:0007669"/>
    <property type="project" value="TreeGrafter"/>
</dbReference>
<protein>
    <recommendedName>
        <fullName evidence="1">Rhodanese domain-containing protein</fullName>
    </recommendedName>
</protein>
<evidence type="ECO:0000313" key="2">
    <source>
        <dbReference type="EMBL" id="KAH3680098.1"/>
    </source>
</evidence>
<dbReference type="OrthoDB" id="8300214at2759"/>